<evidence type="ECO:0000256" key="3">
    <source>
        <dbReference type="ARBA" id="ARBA00007806"/>
    </source>
</evidence>
<comment type="similarity">
    <text evidence="3 10">Belongs to the glycosyl hydrolase 31 family.</text>
</comment>
<evidence type="ECO:0000313" key="16">
    <source>
        <dbReference type="Proteomes" id="UP000000707"/>
    </source>
</evidence>
<gene>
    <name evidence="15" type="ORF">CANTEDRAFT_130738</name>
</gene>
<dbReference type="InterPro" id="IPR017853">
    <property type="entry name" value="GH"/>
</dbReference>
<accession>G3B5I6</accession>
<sequence>MQIFAIFYWFCLVISAKQYLFKSCEENGFCKRNIDYCRNKLQTKISNYFIEDAIEVGSEYAVISGLLTKKLPNSDVKLPFQLSFLENDNIRFTLDENRNVDLNINANRFKASEHVLPHELRLKDSTSITIHDGAEKILLLYKDFKIEVFVNETLQMTINEDKFLNLEHFRNESDNQQQLLPEESDFNMFRDNFKDSTSDKLPLGPESIGLDFNFVDFHNAYGIPEHSKGLKLEEEIYRLYNVDIFEYEVDSNLPMYGSIPFLLVSKPRLSMGLFWINSADTYINLSKPKSGAKTHWMSENGVLDFIIFFGESPAEVNKKYGEITGFPTLPQLFALGYHQCRWNYNDQKDLLEINSLFDEHQIPYDSIWLDIEYTDNKQYFTWNSNFPDPSGMLDELDLTGRNLIIIIDPHIKKGSKVSNHLQKNGLTLMNSENDTFYGHCWPGESLWVDSFNPGSQEYWDELHRLSPENKVFFDNTNIHLWNDMNEISVFDGPETSSPRDNLQYGGYEERSLHNLNGRKFHDMTYSSLSKRLESTQRQRPFVLTRSFFAGSQKSAAMWTGDNMSKWEYLKLSIPMLLNNGVAGMPFGGADVGGFFGNPSKDLLTRWYQTGIWYPFFRGHAHIDSRRREPWVPGEPYTSIIRDAINLRYTLLPEFYNAFRESSISGMPILKPLFYESQKFSKNYDIEDEFFLGNSGILVKPVTEETTKEVTIVFPDSEIYYDFTNGKISSRYHTQSVKVPVTLSDIPMVIKGGSIISRKMRYRRSSKLMNHDPYTLVVAPSSTNSASGSLYVDDYESFDYKNGSFLVANFELKNGKLTNKVTGTFNAPRRIEKILILNTHATKVEHDGASLRFKSIDGNLEIQNPGLHINEDWNIVIKKDLVHDEL</sequence>
<dbReference type="HOGENOM" id="CLU_000631_7_0_1"/>
<dbReference type="InterPro" id="IPR011013">
    <property type="entry name" value="Gal_mutarotase_sf_dom"/>
</dbReference>
<protein>
    <recommendedName>
        <fullName evidence="9">Glucosidase II subunit alpha</fullName>
    </recommendedName>
</protein>
<reference evidence="15 16" key="1">
    <citation type="journal article" date="2011" name="Proc. Natl. Acad. Sci. U.S.A.">
        <title>Comparative genomics of xylose-fermenting fungi for enhanced biofuel production.</title>
        <authorList>
            <person name="Wohlbach D.J."/>
            <person name="Kuo A."/>
            <person name="Sato T.K."/>
            <person name="Potts K.M."/>
            <person name="Salamov A.A."/>
            <person name="LaButti K.M."/>
            <person name="Sun H."/>
            <person name="Clum A."/>
            <person name="Pangilinan J.L."/>
            <person name="Lindquist E.A."/>
            <person name="Lucas S."/>
            <person name="Lapidus A."/>
            <person name="Jin M."/>
            <person name="Gunawan C."/>
            <person name="Balan V."/>
            <person name="Dale B.E."/>
            <person name="Jeffries T.W."/>
            <person name="Zinkel R."/>
            <person name="Barry K.W."/>
            <person name="Grigoriev I.V."/>
            <person name="Gasch A.P."/>
        </authorList>
    </citation>
    <scope>NUCLEOTIDE SEQUENCE [LARGE SCALE GENOMIC DNA]</scope>
    <source>
        <strain evidence="16">ATCC 10573 / BCRC 21748 / CBS 615 / JCM 9827 / NBRC 10315 / NRRL Y-1498 / VKM Y-70</strain>
    </source>
</reference>
<evidence type="ECO:0000259" key="14">
    <source>
        <dbReference type="Pfam" id="PF21365"/>
    </source>
</evidence>
<dbReference type="GO" id="GO:0017177">
    <property type="term" value="C:glucosidase II complex"/>
    <property type="evidence" value="ECO:0007669"/>
    <property type="project" value="TreeGrafter"/>
</dbReference>
<dbReference type="InterPro" id="IPR025887">
    <property type="entry name" value="Glyco_hydro_31_N_dom"/>
</dbReference>
<dbReference type="eggNOG" id="KOG1066">
    <property type="taxonomic scope" value="Eukaryota"/>
</dbReference>
<organism evidence="16">
    <name type="scientific">Candida tenuis (strain ATCC 10573 / BCRC 21748 / CBS 615 / JCM 9827 / NBRC 10315 / NRRL Y-1498 / VKM Y-70)</name>
    <name type="common">Yeast</name>
    <name type="synonym">Yamadazyma tenuis</name>
    <dbReference type="NCBI Taxonomy" id="590646"/>
    <lineage>
        <taxon>Eukaryota</taxon>
        <taxon>Fungi</taxon>
        <taxon>Dikarya</taxon>
        <taxon>Ascomycota</taxon>
        <taxon>Saccharomycotina</taxon>
        <taxon>Pichiomycetes</taxon>
        <taxon>Debaryomycetaceae</taxon>
        <taxon>Yamadazyma</taxon>
    </lineage>
</organism>
<evidence type="ECO:0000256" key="4">
    <source>
        <dbReference type="ARBA" id="ARBA00022729"/>
    </source>
</evidence>
<feature type="domain" description="Glycosyl hydrolase family 31 C-terminal" evidence="14">
    <location>
        <begin position="665"/>
        <end position="755"/>
    </location>
</feature>
<dbReference type="InterPro" id="IPR048395">
    <property type="entry name" value="Glyco_hydro_31_C"/>
</dbReference>
<dbReference type="InterPro" id="IPR013780">
    <property type="entry name" value="Glyco_hydro_b"/>
</dbReference>
<evidence type="ECO:0000256" key="11">
    <source>
        <dbReference type="SAM" id="SignalP"/>
    </source>
</evidence>
<evidence type="ECO:0000256" key="5">
    <source>
        <dbReference type="ARBA" id="ARBA00022801"/>
    </source>
</evidence>
<dbReference type="PANTHER" id="PTHR22762:SF54">
    <property type="entry name" value="BCDNA.GH04962"/>
    <property type="match status" value="1"/>
</dbReference>
<keyword evidence="16" id="KW-1185">Reference proteome</keyword>
<dbReference type="GO" id="GO:0005975">
    <property type="term" value="P:carbohydrate metabolic process"/>
    <property type="evidence" value="ECO:0007669"/>
    <property type="project" value="InterPro"/>
</dbReference>
<evidence type="ECO:0000256" key="6">
    <source>
        <dbReference type="ARBA" id="ARBA00022824"/>
    </source>
</evidence>
<dbReference type="Proteomes" id="UP000000707">
    <property type="component" value="Unassembled WGS sequence"/>
</dbReference>
<dbReference type="STRING" id="590646.G3B5I6"/>
<evidence type="ECO:0000259" key="13">
    <source>
        <dbReference type="Pfam" id="PF13802"/>
    </source>
</evidence>
<feature type="domain" description="Glycoside hydrolase family 31 N-terminal" evidence="13">
    <location>
        <begin position="79"/>
        <end position="283"/>
    </location>
</feature>
<dbReference type="GO" id="GO:0090599">
    <property type="term" value="F:alpha-glucosidase activity"/>
    <property type="evidence" value="ECO:0007669"/>
    <property type="project" value="TreeGrafter"/>
</dbReference>
<feature type="domain" description="Glycoside hydrolase family 31 TIM barrel" evidence="12">
    <location>
        <begin position="327"/>
        <end position="656"/>
    </location>
</feature>
<evidence type="ECO:0000256" key="10">
    <source>
        <dbReference type="RuleBase" id="RU361185"/>
    </source>
</evidence>
<evidence type="ECO:0000313" key="15">
    <source>
        <dbReference type="EMBL" id="EGV63237.1"/>
    </source>
</evidence>
<proteinExistence type="inferred from homology"/>
<keyword evidence="7" id="KW-0325">Glycoprotein</keyword>
<dbReference type="SUPFAM" id="SSF51445">
    <property type="entry name" value="(Trans)glycosidases"/>
    <property type="match status" value="1"/>
</dbReference>
<dbReference type="AlphaFoldDB" id="G3B5I6"/>
<dbReference type="EMBL" id="GL996524">
    <property type="protein sequence ID" value="EGV63237.1"/>
    <property type="molecule type" value="Genomic_DNA"/>
</dbReference>
<evidence type="ECO:0000256" key="2">
    <source>
        <dbReference type="ARBA" id="ARBA00004833"/>
    </source>
</evidence>
<comment type="subcellular location">
    <subcellularLocation>
        <location evidence="1">Endoplasmic reticulum</location>
    </subcellularLocation>
</comment>
<keyword evidence="5 10" id="KW-0378">Hydrolase</keyword>
<feature type="chain" id="PRO_5003442538" description="Glucosidase II subunit alpha" evidence="11">
    <location>
        <begin position="17"/>
        <end position="885"/>
    </location>
</feature>
<evidence type="ECO:0000256" key="1">
    <source>
        <dbReference type="ARBA" id="ARBA00004240"/>
    </source>
</evidence>
<dbReference type="GO" id="GO:0030246">
    <property type="term" value="F:carbohydrate binding"/>
    <property type="evidence" value="ECO:0007669"/>
    <property type="project" value="InterPro"/>
</dbReference>
<dbReference type="Pfam" id="PF01055">
    <property type="entry name" value="Glyco_hydro_31_2nd"/>
    <property type="match status" value="1"/>
</dbReference>
<dbReference type="Gene3D" id="3.20.20.80">
    <property type="entry name" value="Glycosidases"/>
    <property type="match status" value="1"/>
</dbReference>
<dbReference type="PANTHER" id="PTHR22762">
    <property type="entry name" value="ALPHA-GLUCOSIDASE"/>
    <property type="match status" value="1"/>
</dbReference>
<dbReference type="Pfam" id="PF13802">
    <property type="entry name" value="Gal_mutarotas_2"/>
    <property type="match status" value="1"/>
</dbReference>
<feature type="signal peptide" evidence="11">
    <location>
        <begin position="1"/>
        <end position="16"/>
    </location>
</feature>
<dbReference type="SUPFAM" id="SSF74650">
    <property type="entry name" value="Galactose mutarotase-like"/>
    <property type="match status" value="1"/>
</dbReference>
<dbReference type="Pfam" id="PF21365">
    <property type="entry name" value="Glyco_hydro_31_3rd"/>
    <property type="match status" value="1"/>
</dbReference>
<dbReference type="OrthoDB" id="1334205at2759"/>
<evidence type="ECO:0000256" key="9">
    <source>
        <dbReference type="ARBA" id="ARBA00042895"/>
    </source>
</evidence>
<dbReference type="CDD" id="cd06603">
    <property type="entry name" value="GH31_GANC_GANAB_alpha"/>
    <property type="match status" value="1"/>
</dbReference>
<keyword evidence="6" id="KW-0256">Endoplasmic reticulum</keyword>
<dbReference type="CDD" id="cd14752">
    <property type="entry name" value="GH31_N"/>
    <property type="match status" value="1"/>
</dbReference>
<dbReference type="Gene3D" id="2.60.40.1760">
    <property type="entry name" value="glycosyl hydrolase (family 31)"/>
    <property type="match status" value="1"/>
</dbReference>
<dbReference type="InterPro" id="IPR000322">
    <property type="entry name" value="Glyco_hydro_31_TIM"/>
</dbReference>
<dbReference type="Gene3D" id="2.60.40.1180">
    <property type="entry name" value="Golgi alpha-mannosidase II"/>
    <property type="match status" value="2"/>
</dbReference>
<evidence type="ECO:0000259" key="12">
    <source>
        <dbReference type="Pfam" id="PF01055"/>
    </source>
</evidence>
<keyword evidence="8 10" id="KW-0326">Glycosidase</keyword>
<comment type="pathway">
    <text evidence="2">Glycan metabolism; N-glycan metabolism.</text>
</comment>
<keyword evidence="4 11" id="KW-0732">Signal</keyword>
<evidence type="ECO:0000256" key="8">
    <source>
        <dbReference type="ARBA" id="ARBA00023295"/>
    </source>
</evidence>
<dbReference type="GO" id="GO:0006491">
    <property type="term" value="P:N-glycan processing"/>
    <property type="evidence" value="ECO:0007669"/>
    <property type="project" value="TreeGrafter"/>
</dbReference>
<evidence type="ECO:0000256" key="7">
    <source>
        <dbReference type="ARBA" id="ARBA00023180"/>
    </source>
</evidence>
<dbReference type="SUPFAM" id="SSF51011">
    <property type="entry name" value="Glycosyl hydrolase domain"/>
    <property type="match status" value="1"/>
</dbReference>
<name>G3B5I6_CANTC</name>